<comment type="caution">
    <text evidence="1">The sequence shown here is derived from an EMBL/GenBank/DDBJ whole genome shotgun (WGS) entry which is preliminary data.</text>
</comment>
<evidence type="ECO:0000313" key="1">
    <source>
        <dbReference type="EMBL" id="GIX84877.1"/>
    </source>
</evidence>
<gene>
    <name evidence="1" type="ORF">CDAR_490851</name>
</gene>
<name>A0AAV4NJ99_9ARAC</name>
<sequence>MNKTTLLDGTCREGGKAPAWVIARWRDPPTCRARPMASGRARLLSARSHLKHPFESLSAEHAGQPSSSGWSLARLLCFFPKGASSIRFPLECNAGSP</sequence>
<accession>A0AAV4NJ99</accession>
<dbReference type="EMBL" id="BPLQ01001741">
    <property type="protein sequence ID" value="GIX84877.1"/>
    <property type="molecule type" value="Genomic_DNA"/>
</dbReference>
<dbReference type="Proteomes" id="UP001054837">
    <property type="component" value="Unassembled WGS sequence"/>
</dbReference>
<dbReference type="AlphaFoldDB" id="A0AAV4NJ99"/>
<evidence type="ECO:0000313" key="2">
    <source>
        <dbReference type="Proteomes" id="UP001054837"/>
    </source>
</evidence>
<proteinExistence type="predicted"/>
<keyword evidence="2" id="KW-1185">Reference proteome</keyword>
<reference evidence="1 2" key="1">
    <citation type="submission" date="2021-06" db="EMBL/GenBank/DDBJ databases">
        <title>Caerostris darwini draft genome.</title>
        <authorList>
            <person name="Kono N."/>
            <person name="Arakawa K."/>
        </authorList>
    </citation>
    <scope>NUCLEOTIDE SEQUENCE [LARGE SCALE GENOMIC DNA]</scope>
</reference>
<organism evidence="1 2">
    <name type="scientific">Caerostris darwini</name>
    <dbReference type="NCBI Taxonomy" id="1538125"/>
    <lineage>
        <taxon>Eukaryota</taxon>
        <taxon>Metazoa</taxon>
        <taxon>Ecdysozoa</taxon>
        <taxon>Arthropoda</taxon>
        <taxon>Chelicerata</taxon>
        <taxon>Arachnida</taxon>
        <taxon>Araneae</taxon>
        <taxon>Araneomorphae</taxon>
        <taxon>Entelegynae</taxon>
        <taxon>Araneoidea</taxon>
        <taxon>Araneidae</taxon>
        <taxon>Caerostris</taxon>
    </lineage>
</organism>
<protein>
    <submittedName>
        <fullName evidence="1">Uncharacterized protein</fullName>
    </submittedName>
</protein>